<organism evidence="8 9">
    <name type="scientific">Streptomyces jumonjinensis</name>
    <dbReference type="NCBI Taxonomy" id="1945"/>
    <lineage>
        <taxon>Bacteria</taxon>
        <taxon>Bacillati</taxon>
        <taxon>Actinomycetota</taxon>
        <taxon>Actinomycetes</taxon>
        <taxon>Kitasatosporales</taxon>
        <taxon>Streptomycetaceae</taxon>
        <taxon>Streptomyces</taxon>
    </lineage>
</organism>
<feature type="domain" description="Chorismate mutase" evidence="7">
    <location>
        <begin position="47"/>
        <end position="139"/>
    </location>
</feature>
<dbReference type="AlphaFoldDB" id="A0A646KQK1"/>
<dbReference type="Proteomes" id="UP000419138">
    <property type="component" value="Unassembled WGS sequence"/>
</dbReference>
<proteinExistence type="predicted"/>
<dbReference type="GO" id="GO:0009697">
    <property type="term" value="P:salicylic acid biosynthetic process"/>
    <property type="evidence" value="ECO:0007669"/>
    <property type="project" value="TreeGrafter"/>
</dbReference>
<evidence type="ECO:0000256" key="2">
    <source>
        <dbReference type="ARBA" id="ARBA00012404"/>
    </source>
</evidence>
<keyword evidence="3 6" id="KW-0732">Signal</keyword>
<dbReference type="OrthoDB" id="3825510at2"/>
<dbReference type="PANTHER" id="PTHR38041">
    <property type="entry name" value="CHORISMATE MUTASE"/>
    <property type="match status" value="1"/>
</dbReference>
<dbReference type="PROSITE" id="PS51168">
    <property type="entry name" value="CHORISMATE_MUT_2"/>
    <property type="match status" value="1"/>
</dbReference>
<evidence type="ECO:0000256" key="1">
    <source>
        <dbReference type="ARBA" id="ARBA00004817"/>
    </source>
</evidence>
<evidence type="ECO:0000313" key="9">
    <source>
        <dbReference type="Proteomes" id="UP000419138"/>
    </source>
</evidence>
<feature type="region of interest" description="Disordered" evidence="5">
    <location>
        <begin position="33"/>
        <end position="61"/>
    </location>
</feature>
<dbReference type="InterPro" id="IPR008240">
    <property type="entry name" value="Chorismate_mutase_periplasmic"/>
</dbReference>
<evidence type="ECO:0000256" key="5">
    <source>
        <dbReference type="SAM" id="MobiDB-lite"/>
    </source>
</evidence>
<protein>
    <recommendedName>
        <fullName evidence="2">chorismate mutase</fullName>
        <ecNumber evidence="2">5.4.99.5</ecNumber>
    </recommendedName>
</protein>
<dbReference type="SUPFAM" id="SSF48600">
    <property type="entry name" value="Chorismate mutase II"/>
    <property type="match status" value="1"/>
</dbReference>
<dbReference type="EC" id="5.4.99.5" evidence="2"/>
<dbReference type="SMART" id="SM00830">
    <property type="entry name" value="CM_2"/>
    <property type="match status" value="1"/>
</dbReference>
<dbReference type="GO" id="GO:0046417">
    <property type="term" value="P:chorismate metabolic process"/>
    <property type="evidence" value="ECO:0007669"/>
    <property type="project" value="InterPro"/>
</dbReference>
<dbReference type="InterPro" id="IPR036263">
    <property type="entry name" value="Chorismate_II_sf"/>
</dbReference>
<dbReference type="NCBIfam" id="TIGR01806">
    <property type="entry name" value="CM_mono2"/>
    <property type="match status" value="1"/>
</dbReference>
<accession>A0A646KQK1</accession>
<feature type="compositionally biased region" description="Low complexity" evidence="5">
    <location>
        <begin position="37"/>
        <end position="56"/>
    </location>
</feature>
<dbReference type="EMBL" id="VCLA01000191">
    <property type="protein sequence ID" value="MQT04327.1"/>
    <property type="molecule type" value="Genomic_DNA"/>
</dbReference>
<dbReference type="RefSeq" id="WP_153525728.1">
    <property type="nucleotide sequence ID" value="NZ_JBEPDZ010000022.1"/>
</dbReference>
<dbReference type="InterPro" id="IPR051331">
    <property type="entry name" value="Chorismate_mutase-related"/>
</dbReference>
<sequence>MLLSASVRHALTAAAVTTALFASAAPGFAAERQPTVQTGQTGQTGQAAQAGQAGHTGKSGPYAQLHPLASLSAERLATADLVAAAKWGTGSPIDDPAREQVVLDTVRKQAVETGADPEATVRVFRDQIEANKLVQRELHRLWTADPSKAPAERPDLAEVRKEINRVNTALVQAIAGSATARSASYCRGVLALSALQVRHEKQLDRLHFKALARAVPSVCAEQD</sequence>
<gene>
    <name evidence="8" type="ORF">FF041_30440</name>
</gene>
<comment type="pathway">
    <text evidence="1">Metabolic intermediate biosynthesis; prephenate biosynthesis; prephenate from chorismate: step 1/1.</text>
</comment>
<evidence type="ECO:0000259" key="7">
    <source>
        <dbReference type="PROSITE" id="PS51168"/>
    </source>
</evidence>
<feature type="signal peptide" evidence="6">
    <location>
        <begin position="1"/>
        <end position="24"/>
    </location>
</feature>
<reference evidence="8 9" key="1">
    <citation type="submission" date="2019-05" db="EMBL/GenBank/DDBJ databases">
        <title>Comparative genomics and metabolomics analyses of clavulanic acid producing Streptomyces species provides insight into specialized metabolism and evolution of beta-lactam biosynthetic gene clusters.</title>
        <authorList>
            <person name="Moore M.A."/>
            <person name="Cruz-Morales P."/>
            <person name="Barona Gomez F."/>
            <person name="Kapil T."/>
        </authorList>
    </citation>
    <scope>NUCLEOTIDE SEQUENCE [LARGE SCALE GENOMIC DNA]</scope>
    <source>
        <strain evidence="8 9">NRRL 5741</strain>
    </source>
</reference>
<dbReference type="GO" id="GO:0004106">
    <property type="term" value="F:chorismate mutase activity"/>
    <property type="evidence" value="ECO:0007669"/>
    <property type="project" value="UniProtKB-EC"/>
</dbReference>
<feature type="chain" id="PRO_5024813151" description="chorismate mutase" evidence="6">
    <location>
        <begin position="25"/>
        <end position="223"/>
    </location>
</feature>
<keyword evidence="9" id="KW-1185">Reference proteome</keyword>
<name>A0A646KQK1_STRJU</name>
<dbReference type="InterPro" id="IPR002701">
    <property type="entry name" value="CM_II_prokaryot"/>
</dbReference>
<dbReference type="NCBIfam" id="NF006741">
    <property type="entry name" value="PRK09269.1"/>
    <property type="match status" value="1"/>
</dbReference>
<dbReference type="Pfam" id="PF01817">
    <property type="entry name" value="CM_2"/>
    <property type="match status" value="1"/>
</dbReference>
<evidence type="ECO:0000313" key="8">
    <source>
        <dbReference type="EMBL" id="MQT04327.1"/>
    </source>
</evidence>
<comment type="caution">
    <text evidence="8">The sequence shown here is derived from an EMBL/GenBank/DDBJ whole genome shotgun (WGS) entry which is preliminary data.</text>
</comment>
<evidence type="ECO:0000256" key="3">
    <source>
        <dbReference type="ARBA" id="ARBA00022729"/>
    </source>
</evidence>
<dbReference type="UniPathway" id="UPA00120">
    <property type="reaction ID" value="UER00203"/>
</dbReference>
<dbReference type="InterPro" id="IPR036979">
    <property type="entry name" value="CM_dom_sf"/>
</dbReference>
<keyword evidence="4 8" id="KW-0413">Isomerase</keyword>
<evidence type="ECO:0000256" key="6">
    <source>
        <dbReference type="SAM" id="SignalP"/>
    </source>
</evidence>
<dbReference type="PANTHER" id="PTHR38041:SF2">
    <property type="entry name" value="SECRETED CHORISMATE MUTASE"/>
    <property type="match status" value="1"/>
</dbReference>
<dbReference type="Gene3D" id="1.20.59.10">
    <property type="entry name" value="Chorismate mutase"/>
    <property type="match status" value="1"/>
</dbReference>
<evidence type="ECO:0000256" key="4">
    <source>
        <dbReference type="ARBA" id="ARBA00023235"/>
    </source>
</evidence>